<evidence type="ECO:0000313" key="4">
    <source>
        <dbReference type="Proteomes" id="UP001179952"/>
    </source>
</evidence>
<protein>
    <submittedName>
        <fullName evidence="3">Protein MKS1</fullName>
    </submittedName>
</protein>
<dbReference type="PANTHER" id="PTHR33143">
    <property type="entry name" value="F16F4.1 PROTEIN-RELATED"/>
    <property type="match status" value="1"/>
</dbReference>
<sequence>MKPMSSSLQGIETVKPSPRRKVELNGHRPSPLHVHNDSHKIGKPKSSTTTGPIIIYTVSPKVIHTKPSEFMSLVQRLTGVSSSSTSAASDDGHHRVKDGSCSSGKEDVEKKMLRPTSSPISPTLFFHDLSPLFKEESGWRESLPRRPFIVVNDDCYIGHDPSQRGNGF</sequence>
<keyword evidence="4" id="KW-1185">Reference proteome</keyword>
<name>A0AAV9A5U1_ACOGR</name>
<dbReference type="EMBL" id="JAUJYN010000012">
    <property type="protein sequence ID" value="KAK1259451.1"/>
    <property type="molecule type" value="Genomic_DNA"/>
</dbReference>
<dbReference type="InterPro" id="IPR008889">
    <property type="entry name" value="VQ"/>
</dbReference>
<feature type="region of interest" description="Disordered" evidence="1">
    <location>
        <begin position="82"/>
        <end position="115"/>
    </location>
</feature>
<organism evidence="3 4">
    <name type="scientific">Acorus gramineus</name>
    <name type="common">Dwarf sweet flag</name>
    <dbReference type="NCBI Taxonomy" id="55184"/>
    <lineage>
        <taxon>Eukaryota</taxon>
        <taxon>Viridiplantae</taxon>
        <taxon>Streptophyta</taxon>
        <taxon>Embryophyta</taxon>
        <taxon>Tracheophyta</taxon>
        <taxon>Spermatophyta</taxon>
        <taxon>Magnoliopsida</taxon>
        <taxon>Liliopsida</taxon>
        <taxon>Acoraceae</taxon>
        <taxon>Acorus</taxon>
    </lineage>
</organism>
<evidence type="ECO:0000256" key="1">
    <source>
        <dbReference type="SAM" id="MobiDB-lite"/>
    </source>
</evidence>
<accession>A0AAV9A5U1</accession>
<feature type="domain" description="VQ" evidence="2">
    <location>
        <begin position="57"/>
        <end position="83"/>
    </location>
</feature>
<dbReference type="Pfam" id="PF05678">
    <property type="entry name" value="VQ"/>
    <property type="match status" value="1"/>
</dbReference>
<reference evidence="3" key="1">
    <citation type="journal article" date="2023" name="Nat. Commun.">
        <title>Diploid and tetraploid genomes of Acorus and the evolution of monocots.</title>
        <authorList>
            <person name="Ma L."/>
            <person name="Liu K.W."/>
            <person name="Li Z."/>
            <person name="Hsiao Y.Y."/>
            <person name="Qi Y."/>
            <person name="Fu T."/>
            <person name="Tang G.D."/>
            <person name="Zhang D."/>
            <person name="Sun W.H."/>
            <person name="Liu D.K."/>
            <person name="Li Y."/>
            <person name="Chen G.Z."/>
            <person name="Liu X.D."/>
            <person name="Liao X.Y."/>
            <person name="Jiang Y.T."/>
            <person name="Yu X."/>
            <person name="Hao Y."/>
            <person name="Huang J."/>
            <person name="Zhao X.W."/>
            <person name="Ke S."/>
            <person name="Chen Y.Y."/>
            <person name="Wu W.L."/>
            <person name="Hsu J.L."/>
            <person name="Lin Y.F."/>
            <person name="Huang M.D."/>
            <person name="Li C.Y."/>
            <person name="Huang L."/>
            <person name="Wang Z.W."/>
            <person name="Zhao X."/>
            <person name="Zhong W.Y."/>
            <person name="Peng D.H."/>
            <person name="Ahmad S."/>
            <person name="Lan S."/>
            <person name="Zhang J.S."/>
            <person name="Tsai W.C."/>
            <person name="Van de Peer Y."/>
            <person name="Liu Z.J."/>
        </authorList>
    </citation>
    <scope>NUCLEOTIDE SEQUENCE</scope>
    <source>
        <strain evidence="3">SCP</strain>
    </source>
</reference>
<gene>
    <name evidence="3" type="ORF">QJS04_geneDACA020048</name>
</gene>
<feature type="region of interest" description="Disordered" evidence="1">
    <location>
        <begin position="1"/>
        <end position="50"/>
    </location>
</feature>
<dbReference type="AlphaFoldDB" id="A0AAV9A5U1"/>
<comment type="caution">
    <text evidence="3">The sequence shown here is derived from an EMBL/GenBank/DDBJ whole genome shotgun (WGS) entry which is preliminary data.</text>
</comment>
<dbReference type="PANTHER" id="PTHR33143:SF6">
    <property type="entry name" value="OS08G0102900 PROTEIN"/>
    <property type="match status" value="1"/>
</dbReference>
<dbReference type="Proteomes" id="UP001179952">
    <property type="component" value="Unassembled WGS sequence"/>
</dbReference>
<proteinExistence type="predicted"/>
<dbReference type="InterPro" id="IPR039607">
    <property type="entry name" value="VQ_8/17/18/20/21/25"/>
</dbReference>
<dbReference type="GO" id="GO:0005634">
    <property type="term" value="C:nucleus"/>
    <property type="evidence" value="ECO:0007669"/>
    <property type="project" value="TreeGrafter"/>
</dbReference>
<evidence type="ECO:0000259" key="2">
    <source>
        <dbReference type="Pfam" id="PF05678"/>
    </source>
</evidence>
<evidence type="ECO:0000313" key="3">
    <source>
        <dbReference type="EMBL" id="KAK1259451.1"/>
    </source>
</evidence>
<reference evidence="3" key="2">
    <citation type="submission" date="2023-06" db="EMBL/GenBank/DDBJ databases">
        <authorList>
            <person name="Ma L."/>
            <person name="Liu K.-W."/>
            <person name="Li Z."/>
            <person name="Hsiao Y.-Y."/>
            <person name="Qi Y."/>
            <person name="Fu T."/>
            <person name="Tang G."/>
            <person name="Zhang D."/>
            <person name="Sun W.-H."/>
            <person name="Liu D.-K."/>
            <person name="Li Y."/>
            <person name="Chen G.-Z."/>
            <person name="Liu X.-D."/>
            <person name="Liao X.-Y."/>
            <person name="Jiang Y.-T."/>
            <person name="Yu X."/>
            <person name="Hao Y."/>
            <person name="Huang J."/>
            <person name="Zhao X.-W."/>
            <person name="Ke S."/>
            <person name="Chen Y.-Y."/>
            <person name="Wu W.-L."/>
            <person name="Hsu J.-L."/>
            <person name="Lin Y.-F."/>
            <person name="Huang M.-D."/>
            <person name="Li C.-Y."/>
            <person name="Huang L."/>
            <person name="Wang Z.-W."/>
            <person name="Zhao X."/>
            <person name="Zhong W.-Y."/>
            <person name="Peng D.-H."/>
            <person name="Ahmad S."/>
            <person name="Lan S."/>
            <person name="Zhang J.-S."/>
            <person name="Tsai W.-C."/>
            <person name="Van De Peer Y."/>
            <person name="Liu Z.-J."/>
        </authorList>
    </citation>
    <scope>NUCLEOTIDE SEQUENCE</scope>
    <source>
        <strain evidence="3">SCP</strain>
        <tissue evidence="3">Leaves</tissue>
    </source>
</reference>
<feature type="compositionally biased region" description="Polar residues" evidence="1">
    <location>
        <begin position="1"/>
        <end position="10"/>
    </location>
</feature>